<accession>A0ABN0VDX2</accession>
<reference evidence="2 3" key="1">
    <citation type="journal article" date="2019" name="Int. J. Syst. Evol. Microbiol.">
        <title>The Global Catalogue of Microorganisms (GCM) 10K type strain sequencing project: providing services to taxonomists for standard genome sequencing and annotation.</title>
        <authorList>
            <consortium name="The Broad Institute Genomics Platform"/>
            <consortium name="The Broad Institute Genome Sequencing Center for Infectious Disease"/>
            <person name="Wu L."/>
            <person name="Ma J."/>
        </authorList>
    </citation>
    <scope>NUCLEOTIDE SEQUENCE [LARGE SCALE GENOMIC DNA]</scope>
    <source>
        <strain evidence="2 3">JCM 4505</strain>
    </source>
</reference>
<feature type="domain" description="HTH cro/C1-type" evidence="1">
    <location>
        <begin position="47"/>
        <end position="76"/>
    </location>
</feature>
<proteinExistence type="predicted"/>
<organism evidence="2 3">
    <name type="scientific">Streptomyces polychromogenes</name>
    <dbReference type="NCBI Taxonomy" id="67342"/>
    <lineage>
        <taxon>Bacteria</taxon>
        <taxon>Bacillati</taxon>
        <taxon>Actinomycetota</taxon>
        <taxon>Actinomycetes</taxon>
        <taxon>Kitasatosporales</taxon>
        <taxon>Streptomycetaceae</taxon>
        <taxon>Streptomyces</taxon>
    </lineage>
</organism>
<evidence type="ECO:0000313" key="3">
    <source>
        <dbReference type="Proteomes" id="UP001501867"/>
    </source>
</evidence>
<dbReference type="EMBL" id="BAAABV010000015">
    <property type="protein sequence ID" value="GAA0290495.1"/>
    <property type="molecule type" value="Genomic_DNA"/>
</dbReference>
<keyword evidence="3" id="KW-1185">Reference proteome</keyword>
<name>A0ABN0VDX2_9ACTN</name>
<evidence type="ECO:0000259" key="1">
    <source>
        <dbReference type="Pfam" id="PF13443"/>
    </source>
</evidence>
<gene>
    <name evidence="2" type="ORF">GCM10010302_31310</name>
</gene>
<dbReference type="Pfam" id="PF13443">
    <property type="entry name" value="HTH_26"/>
    <property type="match status" value="1"/>
</dbReference>
<evidence type="ECO:0000313" key="2">
    <source>
        <dbReference type="EMBL" id="GAA0290495.1"/>
    </source>
</evidence>
<dbReference type="InterPro" id="IPR001387">
    <property type="entry name" value="Cro/C1-type_HTH"/>
</dbReference>
<comment type="caution">
    <text evidence="2">The sequence shown here is derived from an EMBL/GenBank/DDBJ whole genome shotgun (WGS) entry which is preliminary data.</text>
</comment>
<protein>
    <recommendedName>
        <fullName evidence="1">HTH cro/C1-type domain-containing protein</fullName>
    </recommendedName>
</protein>
<sequence length="78" mass="8635">MPSPRDTLITWQGRVLLRFVAVVQGKLARHRFRPDVALRNASMRAAHRRGVTKSDLMRVTGLSAQTVAKALAGKPTDQ</sequence>
<dbReference type="Proteomes" id="UP001501867">
    <property type="component" value="Unassembled WGS sequence"/>
</dbReference>